<keyword evidence="10" id="KW-0808">Transferase</keyword>
<organism evidence="23 24">
    <name type="scientific">Penicillium alfredii</name>
    <dbReference type="NCBI Taxonomy" id="1506179"/>
    <lineage>
        <taxon>Eukaryota</taxon>
        <taxon>Fungi</taxon>
        <taxon>Dikarya</taxon>
        <taxon>Ascomycota</taxon>
        <taxon>Pezizomycotina</taxon>
        <taxon>Eurotiomycetes</taxon>
        <taxon>Eurotiomycetidae</taxon>
        <taxon>Eurotiales</taxon>
        <taxon>Aspergillaceae</taxon>
        <taxon>Penicillium</taxon>
    </lineage>
</organism>
<dbReference type="AlphaFoldDB" id="A0A9W9F959"/>
<dbReference type="GO" id="GO:0004674">
    <property type="term" value="F:protein serine/threonine kinase activity"/>
    <property type="evidence" value="ECO:0007669"/>
    <property type="project" value="UniProtKB-KW"/>
</dbReference>
<proteinExistence type="predicted"/>
<evidence type="ECO:0000259" key="22">
    <source>
        <dbReference type="PROSITE" id="PS50011"/>
    </source>
</evidence>
<evidence type="ECO:0000313" key="24">
    <source>
        <dbReference type="Proteomes" id="UP001141434"/>
    </source>
</evidence>
<feature type="region of interest" description="Disordered" evidence="21">
    <location>
        <begin position="691"/>
        <end position="711"/>
    </location>
</feature>
<evidence type="ECO:0000256" key="3">
    <source>
        <dbReference type="ARBA" id="ARBA00011138"/>
    </source>
</evidence>
<dbReference type="GO" id="GO:0005524">
    <property type="term" value="F:ATP binding"/>
    <property type="evidence" value="ECO:0007669"/>
    <property type="project" value="UniProtKB-UniRule"/>
</dbReference>
<feature type="compositionally biased region" description="Basic and acidic residues" evidence="21">
    <location>
        <begin position="474"/>
        <end position="489"/>
    </location>
</feature>
<accession>A0A9W9F959</accession>
<dbReference type="GO" id="GO:0034727">
    <property type="term" value="P:piecemeal microautophagy of the nucleus"/>
    <property type="evidence" value="ECO:0007669"/>
    <property type="project" value="TreeGrafter"/>
</dbReference>
<keyword evidence="24" id="KW-1185">Reference proteome</keyword>
<dbReference type="Pfam" id="PF21127">
    <property type="entry name" value="ATG1-like_MIT2"/>
    <property type="match status" value="1"/>
</dbReference>
<keyword evidence="16" id="KW-0472">Membrane</keyword>
<keyword evidence="15" id="KW-0072">Autophagy</keyword>
<reference evidence="23" key="1">
    <citation type="submission" date="2022-11" db="EMBL/GenBank/DDBJ databases">
        <authorList>
            <person name="Petersen C."/>
        </authorList>
    </citation>
    <scope>NUCLEOTIDE SEQUENCE</scope>
    <source>
        <strain evidence="23">IBT 34128</strain>
    </source>
</reference>
<evidence type="ECO:0000256" key="17">
    <source>
        <dbReference type="ARBA" id="ARBA00030237"/>
    </source>
</evidence>
<evidence type="ECO:0000256" key="5">
    <source>
        <dbReference type="ARBA" id="ARBA00018572"/>
    </source>
</evidence>
<comment type="caution">
    <text evidence="23">The sequence shown here is derived from an EMBL/GenBank/DDBJ whole genome shotgun (WGS) entry which is preliminary data.</text>
</comment>
<evidence type="ECO:0000256" key="13">
    <source>
        <dbReference type="ARBA" id="ARBA00022840"/>
    </source>
</evidence>
<feature type="region of interest" description="Disordered" evidence="21">
    <location>
        <begin position="334"/>
        <end position="489"/>
    </location>
</feature>
<dbReference type="GeneID" id="81395049"/>
<evidence type="ECO:0000256" key="7">
    <source>
        <dbReference type="ARBA" id="ARBA00022448"/>
    </source>
</evidence>
<evidence type="ECO:0000256" key="9">
    <source>
        <dbReference type="ARBA" id="ARBA00022527"/>
    </source>
</evidence>
<dbReference type="GO" id="GO:0010506">
    <property type="term" value="P:regulation of autophagy"/>
    <property type="evidence" value="ECO:0007669"/>
    <property type="project" value="InterPro"/>
</dbReference>
<dbReference type="PANTHER" id="PTHR24348:SF22">
    <property type="entry name" value="NON-SPECIFIC SERINE_THREONINE PROTEIN KINASE"/>
    <property type="match status" value="1"/>
</dbReference>
<evidence type="ECO:0000256" key="10">
    <source>
        <dbReference type="ARBA" id="ARBA00022679"/>
    </source>
</evidence>
<evidence type="ECO:0000256" key="15">
    <source>
        <dbReference type="ARBA" id="ARBA00023006"/>
    </source>
</evidence>
<evidence type="ECO:0000256" key="20">
    <source>
        <dbReference type="PROSITE-ProRule" id="PRU10141"/>
    </source>
</evidence>
<keyword evidence="11 20" id="KW-0547">Nucleotide-binding</keyword>
<dbReference type="PROSITE" id="PS50011">
    <property type="entry name" value="PROTEIN_KINASE_DOM"/>
    <property type="match status" value="1"/>
</dbReference>
<dbReference type="Pfam" id="PF12063">
    <property type="entry name" value="ATG1-like_MIT1"/>
    <property type="match status" value="1"/>
</dbReference>
<dbReference type="GO" id="GO:0042594">
    <property type="term" value="P:response to starvation"/>
    <property type="evidence" value="ECO:0007669"/>
    <property type="project" value="TreeGrafter"/>
</dbReference>
<dbReference type="CDD" id="cd14009">
    <property type="entry name" value="STKc_ATG1_ULK_like"/>
    <property type="match status" value="1"/>
</dbReference>
<keyword evidence="8" id="KW-0963">Cytoplasm</keyword>
<evidence type="ECO:0000256" key="11">
    <source>
        <dbReference type="ARBA" id="ARBA00022741"/>
    </source>
</evidence>
<dbReference type="PROSITE" id="PS00107">
    <property type="entry name" value="PROTEIN_KINASE_ATP"/>
    <property type="match status" value="1"/>
</dbReference>
<feature type="domain" description="Protein kinase" evidence="22">
    <location>
        <begin position="22"/>
        <end position="327"/>
    </location>
</feature>
<dbReference type="InterPro" id="IPR045269">
    <property type="entry name" value="Atg1-like"/>
</dbReference>
<protein>
    <recommendedName>
        <fullName evidence="5">Serine/threonine-protein kinase ATG1</fullName>
        <ecNumber evidence="4">2.7.11.1</ecNumber>
    </recommendedName>
    <alternativeName>
        <fullName evidence="17">Autophagy-related protein 1</fullName>
    </alternativeName>
    <alternativeName>
        <fullName evidence="6">Serine/threonine-protein kinase atg1</fullName>
    </alternativeName>
</protein>
<feature type="region of interest" description="Disordered" evidence="21">
    <location>
        <begin position="947"/>
        <end position="979"/>
    </location>
</feature>
<keyword evidence="7" id="KW-0813">Transport</keyword>
<dbReference type="Gene3D" id="3.30.200.20">
    <property type="entry name" value="Phosphorylase Kinase, domain 1"/>
    <property type="match status" value="1"/>
</dbReference>
<feature type="region of interest" description="Disordered" evidence="21">
    <location>
        <begin position="809"/>
        <end position="832"/>
    </location>
</feature>
<dbReference type="GO" id="GO:0034045">
    <property type="term" value="C:phagophore assembly site membrane"/>
    <property type="evidence" value="ECO:0007669"/>
    <property type="project" value="UniProtKB-SubCell"/>
</dbReference>
<dbReference type="GO" id="GO:0000045">
    <property type="term" value="P:autophagosome assembly"/>
    <property type="evidence" value="ECO:0007669"/>
    <property type="project" value="TreeGrafter"/>
</dbReference>
<evidence type="ECO:0000256" key="14">
    <source>
        <dbReference type="ARBA" id="ARBA00022927"/>
    </source>
</evidence>
<evidence type="ECO:0000256" key="2">
    <source>
        <dbReference type="ARBA" id="ARBA00004623"/>
    </source>
</evidence>
<feature type="binding site" evidence="20">
    <location>
        <position position="51"/>
    </location>
    <ligand>
        <name>ATP</name>
        <dbReference type="ChEBI" id="CHEBI:30616"/>
    </ligand>
</feature>
<comment type="catalytic activity">
    <reaction evidence="19">
        <text>L-seryl-[protein] + ATP = O-phospho-L-seryl-[protein] + ADP + H(+)</text>
        <dbReference type="Rhea" id="RHEA:17989"/>
        <dbReference type="Rhea" id="RHEA-COMP:9863"/>
        <dbReference type="Rhea" id="RHEA-COMP:11604"/>
        <dbReference type="ChEBI" id="CHEBI:15378"/>
        <dbReference type="ChEBI" id="CHEBI:29999"/>
        <dbReference type="ChEBI" id="CHEBI:30616"/>
        <dbReference type="ChEBI" id="CHEBI:83421"/>
        <dbReference type="ChEBI" id="CHEBI:456216"/>
        <dbReference type="EC" id="2.7.11.1"/>
    </reaction>
</comment>
<evidence type="ECO:0000256" key="16">
    <source>
        <dbReference type="ARBA" id="ARBA00023136"/>
    </source>
</evidence>
<evidence type="ECO:0000256" key="21">
    <source>
        <dbReference type="SAM" id="MobiDB-lite"/>
    </source>
</evidence>
<evidence type="ECO:0000256" key="12">
    <source>
        <dbReference type="ARBA" id="ARBA00022777"/>
    </source>
</evidence>
<comment type="catalytic activity">
    <reaction evidence="18">
        <text>L-threonyl-[protein] + ATP = O-phospho-L-threonyl-[protein] + ADP + H(+)</text>
        <dbReference type="Rhea" id="RHEA:46608"/>
        <dbReference type="Rhea" id="RHEA-COMP:11060"/>
        <dbReference type="Rhea" id="RHEA-COMP:11605"/>
        <dbReference type="ChEBI" id="CHEBI:15378"/>
        <dbReference type="ChEBI" id="CHEBI:30013"/>
        <dbReference type="ChEBI" id="CHEBI:30616"/>
        <dbReference type="ChEBI" id="CHEBI:61977"/>
        <dbReference type="ChEBI" id="CHEBI:456216"/>
        <dbReference type="EC" id="2.7.11.1"/>
    </reaction>
</comment>
<dbReference type="InterPro" id="IPR048941">
    <property type="entry name" value="ATG1-like_MIT2"/>
</dbReference>
<feature type="region of interest" description="Disordered" evidence="21">
    <location>
        <begin position="564"/>
        <end position="588"/>
    </location>
</feature>
<dbReference type="SMART" id="SM00220">
    <property type="entry name" value="S_TKc"/>
    <property type="match status" value="1"/>
</dbReference>
<dbReference type="PANTHER" id="PTHR24348">
    <property type="entry name" value="SERINE/THREONINE-PROTEIN KINASE UNC-51-RELATED"/>
    <property type="match status" value="1"/>
</dbReference>
<feature type="compositionally biased region" description="Basic and acidic residues" evidence="21">
    <location>
        <begin position="809"/>
        <end position="820"/>
    </location>
</feature>
<keyword evidence="13 20" id="KW-0067">ATP-binding</keyword>
<dbReference type="InterPro" id="IPR011009">
    <property type="entry name" value="Kinase-like_dom_sf"/>
</dbReference>
<dbReference type="EMBL" id="JAPMSZ010000007">
    <property type="protein sequence ID" value="KAJ5095943.1"/>
    <property type="molecule type" value="Genomic_DNA"/>
</dbReference>
<dbReference type="Pfam" id="PF00069">
    <property type="entry name" value="Pkinase"/>
    <property type="match status" value="1"/>
</dbReference>
<reference evidence="23" key="2">
    <citation type="journal article" date="2023" name="IMA Fungus">
        <title>Comparative genomic study of the Penicillium genus elucidates a diverse pangenome and 15 lateral gene transfer events.</title>
        <authorList>
            <person name="Petersen C."/>
            <person name="Sorensen T."/>
            <person name="Nielsen M.R."/>
            <person name="Sondergaard T.E."/>
            <person name="Sorensen J.L."/>
            <person name="Fitzpatrick D.A."/>
            <person name="Frisvad J.C."/>
            <person name="Nielsen K.L."/>
        </authorList>
    </citation>
    <scope>NUCLEOTIDE SEQUENCE</scope>
    <source>
        <strain evidence="23">IBT 34128</strain>
    </source>
</reference>
<evidence type="ECO:0000256" key="4">
    <source>
        <dbReference type="ARBA" id="ARBA00012513"/>
    </source>
</evidence>
<gene>
    <name evidence="23" type="ORF">NUU61_005299</name>
</gene>
<dbReference type="EC" id="2.7.11.1" evidence="4"/>
<feature type="compositionally biased region" description="Basic and acidic residues" evidence="21">
    <location>
        <begin position="567"/>
        <end position="583"/>
    </location>
</feature>
<dbReference type="GO" id="GO:0061709">
    <property type="term" value="P:reticulophagy"/>
    <property type="evidence" value="ECO:0007669"/>
    <property type="project" value="TreeGrafter"/>
</dbReference>
<evidence type="ECO:0000256" key="18">
    <source>
        <dbReference type="ARBA" id="ARBA00047899"/>
    </source>
</evidence>
<dbReference type="Gene3D" id="1.10.510.10">
    <property type="entry name" value="Transferase(Phosphotransferase) domain 1"/>
    <property type="match status" value="1"/>
</dbReference>
<dbReference type="RefSeq" id="XP_056511494.1">
    <property type="nucleotide sequence ID" value="XM_056655881.1"/>
</dbReference>
<evidence type="ECO:0000256" key="1">
    <source>
        <dbReference type="ARBA" id="ARBA00004496"/>
    </source>
</evidence>
<comment type="subunit">
    <text evidence="3">Homodimer. Forms a ternary complex with ATG13 and ATG17.</text>
</comment>
<dbReference type="SUPFAM" id="SSF56112">
    <property type="entry name" value="Protein kinase-like (PK-like)"/>
    <property type="match status" value="1"/>
</dbReference>
<dbReference type="GO" id="GO:0000422">
    <property type="term" value="P:autophagy of mitochondrion"/>
    <property type="evidence" value="ECO:0007669"/>
    <property type="project" value="TreeGrafter"/>
</dbReference>
<dbReference type="InterPro" id="IPR008271">
    <property type="entry name" value="Ser/Thr_kinase_AS"/>
</dbReference>
<keyword evidence="14" id="KW-0653">Protein transport</keyword>
<evidence type="ECO:0000256" key="19">
    <source>
        <dbReference type="ARBA" id="ARBA00048679"/>
    </source>
</evidence>
<evidence type="ECO:0000256" key="8">
    <source>
        <dbReference type="ARBA" id="ARBA00022490"/>
    </source>
</evidence>
<feature type="compositionally biased region" description="Polar residues" evidence="21">
    <location>
        <begin position="823"/>
        <end position="832"/>
    </location>
</feature>
<dbReference type="Proteomes" id="UP001141434">
    <property type="component" value="Unassembled WGS sequence"/>
</dbReference>
<evidence type="ECO:0000256" key="6">
    <source>
        <dbReference type="ARBA" id="ARBA00019599"/>
    </source>
</evidence>
<dbReference type="FunFam" id="1.10.510.10:FF:000817">
    <property type="entry name" value="Serine/threonine-protein kinase ATG1"/>
    <property type="match status" value="1"/>
</dbReference>
<sequence length="979" mass="107035">MASQHSRRSREPSRPEMAIGRYTRLDEIGRGSFATVYQGVHTRTRTYVAIKSVNMSKLNKKLKDNLSSEIDILKGLHHPHIVALIDCHESTSHIHLVMEYCALGDLSLFIKRRDTLADHRYTRDMIAKYPNPAGGALNEVIVRHFLKQLASALHFLRDRNLIHRDIKPQNLLLCPSPSSYRSGVAQVIPYKGSDDSYDPMTGLESLPMLKIADFGFARSLPATSLAETLCGSPLYMAPEILRYEKYDAKADLWSVGTVLYEMVVGRPPFRATNHVELLRKIEKGEDRIRFPEENPASDDIKKLIRTLLKRNPVERLNFPEYFNNNVIKDPIPGLIADDAPPAPRRPSADLGPISESSRAQPRPARPAQIDTRSPRESPYSAEPEETSTYPRRPTASRQKSGTPPGAAPMRRVGSADRPPSSAAKEQTRGATPPQRPSAISHATAPGRQELVDRYATTAAMERQRSRNTYSGSSRAEEPSNRAREEQDRAAQEVAFERDYVVVEKRAVEVNAFADELAHSPRIQGGFARPGQAGTVSRRATTQGVPTVPATSPHVNTTKAIRVVSGRARADSSHQRQHSYERRYGQSPTSATSAISKALNMASGRLFGMGFSPPMAITKGGRSPPLAYNPFPVYPATQASLMITGDGAKTNVVYDEDCKTVQVIEECATRSDVVFGFAEVKYKQLIPLAPSAQTDPAARPSPSAEPNCSDSTDEGLTVDAIVTLSEEALVLYVKALSLLAKSMDIAGAWWSRKNREEIYGESPSSRTDGGTSALAGTRINHVVQWVRSRFNEVLEKAEFVRLKLIEGQKRLPPDHPSHPDNHSVGSTAGSSTADVVVSPGVTAEKLMYDRALEMSRAAAINELTGEDLAGCEIAYITAIRMLEAVLEDDGLRSVPGSGGDRQSASQTADKAVLDELQAEDRQVVVKLVSSMRGRLAALRKKLALITKRSSAPTPPMGSTGRVPPSNMGPVTQAMGATSPR</sequence>
<evidence type="ECO:0000313" key="23">
    <source>
        <dbReference type="EMBL" id="KAJ5095943.1"/>
    </source>
</evidence>
<keyword evidence="12" id="KW-0418">Kinase</keyword>
<keyword evidence="9" id="KW-0723">Serine/threonine-protein kinase</keyword>
<name>A0A9W9F959_9EURO</name>
<dbReference type="PROSITE" id="PS00108">
    <property type="entry name" value="PROTEIN_KINASE_ST"/>
    <property type="match status" value="1"/>
</dbReference>
<comment type="subcellular location">
    <subcellularLocation>
        <location evidence="1">Cytoplasm</location>
    </subcellularLocation>
    <subcellularLocation>
        <location evidence="2">Preautophagosomal structure membrane</location>
        <topology evidence="2">Peripheral membrane protein</topology>
    </subcellularLocation>
</comment>
<dbReference type="OrthoDB" id="346907at2759"/>
<dbReference type="GO" id="GO:0005776">
    <property type="term" value="C:autophagosome"/>
    <property type="evidence" value="ECO:0007669"/>
    <property type="project" value="TreeGrafter"/>
</dbReference>
<dbReference type="GO" id="GO:0005829">
    <property type="term" value="C:cytosol"/>
    <property type="evidence" value="ECO:0007669"/>
    <property type="project" value="TreeGrafter"/>
</dbReference>
<dbReference type="InterPro" id="IPR017441">
    <property type="entry name" value="Protein_kinase_ATP_BS"/>
</dbReference>
<dbReference type="InterPro" id="IPR022708">
    <property type="entry name" value="Atg1-like_tMIT"/>
</dbReference>
<dbReference type="InterPro" id="IPR000719">
    <property type="entry name" value="Prot_kinase_dom"/>
</dbReference>
<dbReference type="FunFam" id="3.30.200.20:FF:000399">
    <property type="entry name" value="Serine/threonine-protein kinase atg1"/>
    <property type="match status" value="1"/>
</dbReference>
<dbReference type="GO" id="GO:0015031">
    <property type="term" value="P:protein transport"/>
    <property type="evidence" value="ECO:0007669"/>
    <property type="project" value="UniProtKB-KW"/>
</dbReference>